<protein>
    <submittedName>
        <fullName evidence="2">Reverse transcriptase</fullName>
    </submittedName>
</protein>
<evidence type="ECO:0000313" key="3">
    <source>
        <dbReference type="Proteomes" id="UP000735302"/>
    </source>
</evidence>
<dbReference type="GO" id="GO:0003964">
    <property type="term" value="F:RNA-directed DNA polymerase activity"/>
    <property type="evidence" value="ECO:0007669"/>
    <property type="project" value="UniProtKB-KW"/>
</dbReference>
<comment type="caution">
    <text evidence="2">The sequence shown here is derived from an EMBL/GenBank/DDBJ whole genome shotgun (WGS) entry which is preliminary data.</text>
</comment>
<keyword evidence="2" id="KW-0695">RNA-directed DNA polymerase</keyword>
<keyword evidence="2" id="KW-0808">Transferase</keyword>
<proteinExistence type="predicted"/>
<dbReference type="AlphaFoldDB" id="A0AAV3YS90"/>
<feature type="region of interest" description="Disordered" evidence="1">
    <location>
        <begin position="1"/>
        <end position="23"/>
    </location>
</feature>
<evidence type="ECO:0000256" key="1">
    <source>
        <dbReference type="SAM" id="MobiDB-lite"/>
    </source>
</evidence>
<name>A0AAV3YS90_9GAST</name>
<feature type="compositionally biased region" description="Basic residues" evidence="1">
    <location>
        <begin position="1"/>
        <end position="11"/>
    </location>
</feature>
<accession>A0AAV3YS90</accession>
<keyword evidence="2" id="KW-0548">Nucleotidyltransferase</keyword>
<dbReference type="Proteomes" id="UP000735302">
    <property type="component" value="Unassembled WGS sequence"/>
</dbReference>
<keyword evidence="3" id="KW-1185">Reference proteome</keyword>
<dbReference type="EMBL" id="BLXT01001485">
    <property type="protein sequence ID" value="GFN86014.1"/>
    <property type="molecule type" value="Genomic_DNA"/>
</dbReference>
<organism evidence="2 3">
    <name type="scientific">Plakobranchus ocellatus</name>
    <dbReference type="NCBI Taxonomy" id="259542"/>
    <lineage>
        <taxon>Eukaryota</taxon>
        <taxon>Metazoa</taxon>
        <taxon>Spiralia</taxon>
        <taxon>Lophotrochozoa</taxon>
        <taxon>Mollusca</taxon>
        <taxon>Gastropoda</taxon>
        <taxon>Heterobranchia</taxon>
        <taxon>Euthyneura</taxon>
        <taxon>Panpulmonata</taxon>
        <taxon>Sacoglossa</taxon>
        <taxon>Placobranchoidea</taxon>
        <taxon>Plakobranchidae</taxon>
        <taxon>Plakobranchus</taxon>
    </lineage>
</organism>
<sequence length="74" mass="8507">MEILGKQKRNPKTQMKATPVEEQTGLQALWRDLKARHSALSRAESARKRRNQRISSKTRFSSPGSRFNNQDQAP</sequence>
<feature type="region of interest" description="Disordered" evidence="1">
    <location>
        <begin position="39"/>
        <end position="74"/>
    </location>
</feature>
<reference evidence="2 3" key="1">
    <citation type="journal article" date="2021" name="Elife">
        <title>Chloroplast acquisition without the gene transfer in kleptoplastic sea slugs, Plakobranchus ocellatus.</title>
        <authorList>
            <person name="Maeda T."/>
            <person name="Takahashi S."/>
            <person name="Yoshida T."/>
            <person name="Shimamura S."/>
            <person name="Takaki Y."/>
            <person name="Nagai Y."/>
            <person name="Toyoda A."/>
            <person name="Suzuki Y."/>
            <person name="Arimoto A."/>
            <person name="Ishii H."/>
            <person name="Satoh N."/>
            <person name="Nishiyama T."/>
            <person name="Hasebe M."/>
            <person name="Maruyama T."/>
            <person name="Minagawa J."/>
            <person name="Obokata J."/>
            <person name="Shigenobu S."/>
        </authorList>
    </citation>
    <scope>NUCLEOTIDE SEQUENCE [LARGE SCALE GENOMIC DNA]</scope>
</reference>
<gene>
    <name evidence="2" type="ORF">PoB_001252000</name>
</gene>
<feature type="compositionally biased region" description="Polar residues" evidence="1">
    <location>
        <begin position="53"/>
        <end position="74"/>
    </location>
</feature>
<evidence type="ECO:0000313" key="2">
    <source>
        <dbReference type="EMBL" id="GFN86014.1"/>
    </source>
</evidence>